<dbReference type="EMBL" id="JANPWB010000001">
    <property type="protein sequence ID" value="KAJ1218077.1"/>
    <property type="molecule type" value="Genomic_DNA"/>
</dbReference>
<keyword evidence="2" id="KW-1185">Reference proteome</keyword>
<sequence length="66" mass="7678">MFFSLYFSGPKQTEGEGILISKDEPRKMEDIVLPNNRPKQTEGEDILISKDEPRKMEEIVLPNNRK</sequence>
<accession>A0AAV7WVB6</accession>
<protein>
    <submittedName>
        <fullName evidence="1">Uncharacterized protein</fullName>
    </submittedName>
</protein>
<evidence type="ECO:0000313" key="2">
    <source>
        <dbReference type="Proteomes" id="UP001066276"/>
    </source>
</evidence>
<organism evidence="1 2">
    <name type="scientific">Pleurodeles waltl</name>
    <name type="common">Iberian ribbed newt</name>
    <dbReference type="NCBI Taxonomy" id="8319"/>
    <lineage>
        <taxon>Eukaryota</taxon>
        <taxon>Metazoa</taxon>
        <taxon>Chordata</taxon>
        <taxon>Craniata</taxon>
        <taxon>Vertebrata</taxon>
        <taxon>Euteleostomi</taxon>
        <taxon>Amphibia</taxon>
        <taxon>Batrachia</taxon>
        <taxon>Caudata</taxon>
        <taxon>Salamandroidea</taxon>
        <taxon>Salamandridae</taxon>
        <taxon>Pleurodelinae</taxon>
        <taxon>Pleurodeles</taxon>
    </lineage>
</organism>
<gene>
    <name evidence="1" type="ORF">NDU88_005663</name>
</gene>
<comment type="caution">
    <text evidence="1">The sequence shown here is derived from an EMBL/GenBank/DDBJ whole genome shotgun (WGS) entry which is preliminary data.</text>
</comment>
<reference evidence="1" key="1">
    <citation type="journal article" date="2022" name="bioRxiv">
        <title>Sequencing and chromosome-scale assembly of the giantPleurodeles waltlgenome.</title>
        <authorList>
            <person name="Brown T."/>
            <person name="Elewa A."/>
            <person name="Iarovenko S."/>
            <person name="Subramanian E."/>
            <person name="Araus A.J."/>
            <person name="Petzold A."/>
            <person name="Susuki M."/>
            <person name="Suzuki K.-i.T."/>
            <person name="Hayashi T."/>
            <person name="Toyoda A."/>
            <person name="Oliveira C."/>
            <person name="Osipova E."/>
            <person name="Leigh N.D."/>
            <person name="Simon A."/>
            <person name="Yun M.H."/>
        </authorList>
    </citation>
    <scope>NUCLEOTIDE SEQUENCE</scope>
    <source>
        <strain evidence="1">20211129_DDA</strain>
        <tissue evidence="1">Liver</tissue>
    </source>
</reference>
<evidence type="ECO:0000313" key="1">
    <source>
        <dbReference type="EMBL" id="KAJ1218077.1"/>
    </source>
</evidence>
<dbReference type="Proteomes" id="UP001066276">
    <property type="component" value="Chromosome 1_1"/>
</dbReference>
<proteinExistence type="predicted"/>
<name>A0AAV7WVB6_PLEWA</name>
<dbReference type="AlphaFoldDB" id="A0AAV7WVB6"/>